<evidence type="ECO:0000313" key="2">
    <source>
        <dbReference type="Proteomes" id="UP000245051"/>
    </source>
</evidence>
<reference evidence="1 2" key="1">
    <citation type="submission" date="2018-05" db="EMBL/GenBank/DDBJ databases">
        <title>Complete genome sequence of the Type Strain of Streptomyces spongiicola HNM0071, the producer of staurosporine.</title>
        <authorList>
            <person name="Zhou S."/>
            <person name="Huang X."/>
        </authorList>
    </citation>
    <scope>NUCLEOTIDE SEQUENCE [LARGE SCALE GENOMIC DNA]</scope>
    <source>
        <strain evidence="1 2">HNM0071</strain>
    </source>
</reference>
<evidence type="ECO:0008006" key="3">
    <source>
        <dbReference type="Google" id="ProtNLM"/>
    </source>
</evidence>
<name>A0ABM6VFJ2_9ACTN</name>
<evidence type="ECO:0000313" key="1">
    <source>
        <dbReference type="EMBL" id="AWK12876.1"/>
    </source>
</evidence>
<organism evidence="1 2">
    <name type="scientific">Streptomyces spongiicola</name>
    <dbReference type="NCBI Taxonomy" id="1690221"/>
    <lineage>
        <taxon>Bacteria</taxon>
        <taxon>Bacillati</taxon>
        <taxon>Actinomycetota</taxon>
        <taxon>Actinomycetes</taxon>
        <taxon>Kitasatosporales</taxon>
        <taxon>Streptomycetaceae</taxon>
        <taxon>Streptomyces</taxon>
    </lineage>
</organism>
<sequence>MTRDELVEIVGRLLAADPESDYYLLLLKANAPHPGVGDLVFHASDGIQDASAEEIVNEALNYRPIAL</sequence>
<accession>A0ABM6VFJ2</accession>
<keyword evidence="2" id="KW-1185">Reference proteome</keyword>
<dbReference type="Gene3D" id="1.10.1200.20">
    <property type="entry name" value="Colicin E immunity protein"/>
    <property type="match status" value="1"/>
</dbReference>
<gene>
    <name evidence="1" type="ORF">DDQ41_12475</name>
</gene>
<dbReference type="Proteomes" id="UP000245051">
    <property type="component" value="Chromosome"/>
</dbReference>
<dbReference type="InterPro" id="IPR035900">
    <property type="entry name" value="Colicin_E_sf"/>
</dbReference>
<dbReference type="EMBL" id="CP029254">
    <property type="protein sequence ID" value="AWK12876.1"/>
    <property type="molecule type" value="Genomic_DNA"/>
</dbReference>
<protein>
    <recommendedName>
        <fullName evidence="3">E9imm peptide</fullName>
    </recommendedName>
</protein>
<proteinExistence type="predicted"/>